<evidence type="ECO:0000259" key="2">
    <source>
        <dbReference type="Pfam" id="PF16344"/>
    </source>
</evidence>
<feature type="signal peptide" evidence="1">
    <location>
        <begin position="1"/>
        <end position="22"/>
    </location>
</feature>
<reference evidence="3 4" key="1">
    <citation type="submission" date="2024-04" db="EMBL/GenBank/DDBJ databases">
        <title>Genome sequencing and assembly of rice foliar adapted Chryseobacterium endophyticum OsEnb-ALM-A6.</title>
        <authorList>
            <person name="Kumar S."/>
            <person name="Javed M."/>
            <person name="Chouhan V."/>
            <person name="Charishma K."/>
            <person name="Patel A."/>
            <person name="Kumar M."/>
            <person name="Sahu K.P."/>
            <person name="Kumar A."/>
        </authorList>
    </citation>
    <scope>NUCLEOTIDE SEQUENCE [LARGE SCALE GENOMIC DNA]</scope>
    <source>
        <strain evidence="3 4">OsEnb-ALM-A6</strain>
    </source>
</reference>
<keyword evidence="1" id="KW-0732">Signal</keyword>
<evidence type="ECO:0000256" key="1">
    <source>
        <dbReference type="SAM" id="SignalP"/>
    </source>
</evidence>
<dbReference type="Pfam" id="PF16344">
    <property type="entry name" value="FecR_C"/>
    <property type="match status" value="1"/>
</dbReference>
<dbReference type="AlphaFoldDB" id="A0AAU6WTH2"/>
<sequence>MKKTAISIAVLGFLCLSETAYASAPAHLQQSVYSAKVPLTKVFEKLGRTTNMHFFYSASDLGDILVDDRKLNYGSLQEALGYLKRNYSIDFMIRNNTVTVKKVAMASAEKKL</sequence>
<dbReference type="InterPro" id="IPR032508">
    <property type="entry name" value="FecR_C"/>
</dbReference>
<accession>A0AAU6WTH2</accession>
<name>A0AAU6WTH2_9FLAO</name>
<keyword evidence="4" id="KW-1185">Reference proteome</keyword>
<evidence type="ECO:0000313" key="4">
    <source>
        <dbReference type="Proteomes" id="UP001463665"/>
    </source>
</evidence>
<dbReference type="RefSeq" id="WP_345767310.1">
    <property type="nucleotide sequence ID" value="NZ_CP154834.1"/>
</dbReference>
<protein>
    <submittedName>
        <fullName evidence="3">DUF4974 domain-containing protein</fullName>
    </submittedName>
</protein>
<dbReference type="EMBL" id="CP154834">
    <property type="protein sequence ID" value="XAO75715.1"/>
    <property type="molecule type" value="Genomic_DNA"/>
</dbReference>
<dbReference type="Proteomes" id="UP001463665">
    <property type="component" value="Chromosome"/>
</dbReference>
<feature type="chain" id="PRO_5043997349" evidence="1">
    <location>
        <begin position="23"/>
        <end position="112"/>
    </location>
</feature>
<feature type="domain" description="Protein FecR C-terminal" evidence="2">
    <location>
        <begin position="36"/>
        <end position="100"/>
    </location>
</feature>
<proteinExistence type="predicted"/>
<evidence type="ECO:0000313" key="3">
    <source>
        <dbReference type="EMBL" id="XAO75715.1"/>
    </source>
</evidence>
<gene>
    <name evidence="3" type="ORF">AAFP95_07535</name>
</gene>
<organism evidence="3 4">
    <name type="scientific">Chryseobacterium endophyticum</name>
    <dbReference type="NCBI Taxonomy" id="1854762"/>
    <lineage>
        <taxon>Bacteria</taxon>
        <taxon>Pseudomonadati</taxon>
        <taxon>Bacteroidota</taxon>
        <taxon>Flavobacteriia</taxon>
        <taxon>Flavobacteriales</taxon>
        <taxon>Weeksellaceae</taxon>
        <taxon>Chryseobacterium group</taxon>
        <taxon>Chryseobacterium</taxon>
    </lineage>
</organism>